<dbReference type="NCBIfam" id="TIGR00090">
    <property type="entry name" value="rsfS_iojap_ybeB"/>
    <property type="match status" value="1"/>
</dbReference>
<dbReference type="Proteomes" id="UP000286801">
    <property type="component" value="Unassembled WGS sequence"/>
</dbReference>
<comment type="function">
    <text evidence="2">Functions as a ribosomal silencing factor. Interacts with ribosomal protein uL14 (rplN), blocking formation of intersubunit bridge B8. Prevents association of the 30S and 50S ribosomal subunits and the formation of functional ribosomes, thus repressing translation.</text>
</comment>
<dbReference type="GO" id="GO:0042256">
    <property type="term" value="P:cytosolic ribosome assembly"/>
    <property type="evidence" value="ECO:0007669"/>
    <property type="project" value="UniProtKB-UniRule"/>
</dbReference>
<keyword evidence="2" id="KW-0963">Cytoplasm</keyword>
<proteinExistence type="inferred from homology"/>
<dbReference type="GO" id="GO:0043023">
    <property type="term" value="F:ribosomal large subunit binding"/>
    <property type="evidence" value="ECO:0007669"/>
    <property type="project" value="TreeGrafter"/>
</dbReference>
<evidence type="ECO:0000256" key="1">
    <source>
        <dbReference type="ARBA" id="ARBA00010574"/>
    </source>
</evidence>
<comment type="similarity">
    <text evidence="1 2">Belongs to the Iojap/RsfS family.</text>
</comment>
<keyword evidence="2" id="KW-0810">Translation regulation</keyword>
<dbReference type="SUPFAM" id="SSF81301">
    <property type="entry name" value="Nucleotidyltransferase"/>
    <property type="match status" value="1"/>
</dbReference>
<evidence type="ECO:0000313" key="5">
    <source>
        <dbReference type="Proteomes" id="UP000286801"/>
    </source>
</evidence>
<dbReference type="GO" id="GO:0017148">
    <property type="term" value="P:negative regulation of translation"/>
    <property type="evidence" value="ECO:0007669"/>
    <property type="project" value="UniProtKB-UniRule"/>
</dbReference>
<name>A0A432GD91_9DELT</name>
<dbReference type="PANTHER" id="PTHR21043">
    <property type="entry name" value="IOJAP SUPERFAMILY ORTHOLOG"/>
    <property type="match status" value="1"/>
</dbReference>
<evidence type="ECO:0000256" key="2">
    <source>
        <dbReference type="HAMAP-Rule" id="MF_01477"/>
    </source>
</evidence>
<dbReference type="GO" id="GO:0090071">
    <property type="term" value="P:negative regulation of ribosome biogenesis"/>
    <property type="evidence" value="ECO:0007669"/>
    <property type="project" value="UniProtKB-UniRule"/>
</dbReference>
<dbReference type="InterPro" id="IPR004394">
    <property type="entry name" value="Iojap/RsfS/C7orf30"/>
</dbReference>
<dbReference type="HAMAP" id="MF_01477">
    <property type="entry name" value="Iojap_RsfS"/>
    <property type="match status" value="1"/>
</dbReference>
<dbReference type="PANTHER" id="PTHR21043:SF0">
    <property type="entry name" value="MITOCHONDRIAL ASSEMBLY OF RIBOSOMAL LARGE SUBUNIT PROTEIN 1"/>
    <property type="match status" value="1"/>
</dbReference>
<evidence type="ECO:0000313" key="4">
    <source>
        <dbReference type="EMBL" id="RTZ83130.1"/>
    </source>
</evidence>
<gene>
    <name evidence="2 3" type="primary">rsfS</name>
    <name evidence="4" type="ORF">DSY96_08680</name>
    <name evidence="3" type="ORF">DSY97_00345</name>
</gene>
<dbReference type="AlphaFoldDB" id="A0A432GD91"/>
<dbReference type="GO" id="GO:0005737">
    <property type="term" value="C:cytoplasm"/>
    <property type="evidence" value="ECO:0007669"/>
    <property type="project" value="UniProtKB-SubCell"/>
</dbReference>
<dbReference type="EMBL" id="QNZL01000012">
    <property type="protein sequence ID" value="RTZ81752.1"/>
    <property type="molecule type" value="Genomic_DNA"/>
</dbReference>
<evidence type="ECO:0000313" key="3">
    <source>
        <dbReference type="EMBL" id="RTZ81752.1"/>
    </source>
</evidence>
<dbReference type="InterPro" id="IPR043519">
    <property type="entry name" value="NT_sf"/>
</dbReference>
<protein>
    <recommendedName>
        <fullName evidence="2">Ribosomal silencing factor RsfS</fullName>
    </recommendedName>
</protein>
<comment type="caution">
    <text evidence="3">The sequence shown here is derived from an EMBL/GenBank/DDBJ whole genome shotgun (WGS) entry which is preliminary data.</text>
</comment>
<evidence type="ECO:0000313" key="6">
    <source>
        <dbReference type="Proteomes" id="UP000287917"/>
    </source>
</evidence>
<dbReference type="EMBL" id="QNZK01000298">
    <property type="protein sequence ID" value="RTZ83130.1"/>
    <property type="molecule type" value="Genomic_DNA"/>
</dbReference>
<sequence>MTDKCGIRTFYHLILSYKRNLVAEKDTVLKNSDNKVAYELNYENNLDKAIADDSDRALIKRILELLEDAKAEEIVLIDAQHRSSLADYLLICEGRSQLHCRGIAENVEHNLKREGEASLGIEGEREGNWVLLDYGNIILHVFHPEIRKYYRLEELYEQVPGQNCTKISMTSE</sequence>
<comment type="subcellular location">
    <subcellularLocation>
        <location evidence="2">Cytoplasm</location>
    </subcellularLocation>
</comment>
<dbReference type="Pfam" id="PF02410">
    <property type="entry name" value="RsfS"/>
    <property type="match status" value="1"/>
</dbReference>
<dbReference type="Proteomes" id="UP000287917">
    <property type="component" value="Unassembled WGS sequence"/>
</dbReference>
<keyword evidence="2" id="KW-0678">Repressor</keyword>
<comment type="subunit">
    <text evidence="2">Interacts with ribosomal protein uL14 (rplN).</text>
</comment>
<accession>A0A432GD91</accession>
<reference evidence="5 6" key="1">
    <citation type="submission" date="2018-06" db="EMBL/GenBank/DDBJ databases">
        <title>Combined omics and stable isotope probing to characterize newly discovered Mariana Back-Arc vent microbial communities.</title>
        <authorList>
            <person name="Trembath-Reichert E."/>
            <person name="Huber J.A."/>
        </authorList>
    </citation>
    <scope>NUCLEOTIDE SEQUENCE [LARGE SCALE GENOMIC DNA]</scope>
    <source>
        <strain evidence="4">MAG 58</strain>
        <strain evidence="3">MAG 63_1</strain>
    </source>
</reference>
<organism evidence="3 5">
    <name type="scientific">SAR324 cluster bacterium</name>
    <dbReference type="NCBI Taxonomy" id="2024889"/>
    <lineage>
        <taxon>Bacteria</taxon>
        <taxon>Deltaproteobacteria</taxon>
        <taxon>SAR324 cluster</taxon>
    </lineage>
</organism>
<dbReference type="Gene3D" id="3.30.460.10">
    <property type="entry name" value="Beta Polymerase, domain 2"/>
    <property type="match status" value="1"/>
</dbReference>